<dbReference type="InterPro" id="IPR006139">
    <property type="entry name" value="D-isomer_2_OHA_DH_cat_dom"/>
</dbReference>
<feature type="domain" description="D-isomer specific 2-hydroxyacid dehydrogenase catalytic" evidence="5">
    <location>
        <begin position="19"/>
        <end position="324"/>
    </location>
</feature>
<dbReference type="OrthoDB" id="117809at2"/>
<gene>
    <name evidence="7" type="ORF">EV378_5309</name>
</gene>
<dbReference type="PANTHER" id="PTHR10996">
    <property type="entry name" value="2-HYDROXYACID DEHYDROGENASE-RELATED"/>
    <property type="match status" value="1"/>
</dbReference>
<feature type="domain" description="D-isomer specific 2-hydroxyacid dehydrogenase NAD-binding" evidence="6">
    <location>
        <begin position="113"/>
        <end position="293"/>
    </location>
</feature>
<sequence length="325" mass="34594">MSDGDPTVVVTRRWPEPVERQLRERFSSVQLNTDDTPFGADRLREALQQADVVLPTVSDRLPAEMFAGGVRTRFLGNFGVGFNHIDVDAAAAAGVVVTNTPGVLTDATADTAMTLVLMTARRAGEGEREVRDGRWTGWRPTHLLGSDVTGRTIGILGMGRIGSAVARRARFGFDMPVVYYDPNVTDPASAGVPDARGVGTVEEVLEQADVVSLHMPGGAGNSRLIDAERLARMKATAFLINTARGDIVDTGALVKALSNGTIAGAGLDVYDTEPEVPEALRALPNAVLLPHLGSATWQTRVAMGEMVLDNLTAFLEGRPPPCRVA</sequence>
<dbReference type="InterPro" id="IPR029753">
    <property type="entry name" value="D-isomer_DH_CS"/>
</dbReference>
<proteinExistence type="inferred from homology"/>
<keyword evidence="3" id="KW-0520">NAD</keyword>
<dbReference type="Gene3D" id="3.40.50.720">
    <property type="entry name" value="NAD(P)-binding Rossmann-like Domain"/>
    <property type="match status" value="2"/>
</dbReference>
<comment type="caution">
    <text evidence="7">The sequence shown here is derived from an EMBL/GenBank/DDBJ whole genome shotgun (WGS) entry which is preliminary data.</text>
</comment>
<keyword evidence="8" id="KW-1185">Reference proteome</keyword>
<dbReference type="InterPro" id="IPR050223">
    <property type="entry name" value="D-isomer_2-hydroxyacid_DH"/>
</dbReference>
<dbReference type="RefSeq" id="WP_132430087.1">
    <property type="nucleotide sequence ID" value="NZ_SMFZ01000002.1"/>
</dbReference>
<dbReference type="GO" id="GO:0030267">
    <property type="term" value="F:glyoxylate reductase (NADPH) activity"/>
    <property type="evidence" value="ECO:0007669"/>
    <property type="project" value="TreeGrafter"/>
</dbReference>
<dbReference type="InterPro" id="IPR036291">
    <property type="entry name" value="NAD(P)-bd_dom_sf"/>
</dbReference>
<dbReference type="PANTHER" id="PTHR10996:SF283">
    <property type="entry name" value="GLYOXYLATE_HYDROXYPYRUVATE REDUCTASE B"/>
    <property type="match status" value="1"/>
</dbReference>
<dbReference type="Pfam" id="PF02826">
    <property type="entry name" value="2-Hacid_dh_C"/>
    <property type="match status" value="1"/>
</dbReference>
<evidence type="ECO:0000256" key="2">
    <source>
        <dbReference type="ARBA" id="ARBA00023002"/>
    </source>
</evidence>
<evidence type="ECO:0000256" key="3">
    <source>
        <dbReference type="ARBA" id="ARBA00023027"/>
    </source>
</evidence>
<dbReference type="EMBL" id="SMFZ01000002">
    <property type="protein sequence ID" value="TCK21328.1"/>
    <property type="molecule type" value="Genomic_DNA"/>
</dbReference>
<dbReference type="GO" id="GO:0016618">
    <property type="term" value="F:hydroxypyruvate reductase [NAD(P)H] activity"/>
    <property type="evidence" value="ECO:0007669"/>
    <property type="project" value="TreeGrafter"/>
</dbReference>
<dbReference type="FunFam" id="3.40.50.720:FF:000203">
    <property type="entry name" value="D-3-phosphoglycerate dehydrogenase (SerA)"/>
    <property type="match status" value="1"/>
</dbReference>
<dbReference type="CDD" id="cd05301">
    <property type="entry name" value="GDH"/>
    <property type="match status" value="1"/>
</dbReference>
<reference evidence="7 8" key="1">
    <citation type="submission" date="2019-03" db="EMBL/GenBank/DDBJ databases">
        <title>Sequencing the genomes of 1000 actinobacteria strains.</title>
        <authorList>
            <person name="Klenk H.-P."/>
        </authorList>
    </citation>
    <scope>NUCLEOTIDE SEQUENCE [LARGE SCALE GENOMIC DNA]</scope>
    <source>
        <strain evidence="7 8">DSM 44969</strain>
    </source>
</reference>
<comment type="similarity">
    <text evidence="1 4">Belongs to the D-isomer specific 2-hydroxyacid dehydrogenase family.</text>
</comment>
<name>A0A4R1HHU0_PSEEN</name>
<dbReference type="PROSITE" id="PS00670">
    <property type="entry name" value="D_2_HYDROXYACID_DH_2"/>
    <property type="match status" value="1"/>
</dbReference>
<dbReference type="GO" id="GO:0005829">
    <property type="term" value="C:cytosol"/>
    <property type="evidence" value="ECO:0007669"/>
    <property type="project" value="TreeGrafter"/>
</dbReference>
<evidence type="ECO:0000313" key="8">
    <source>
        <dbReference type="Proteomes" id="UP000295560"/>
    </source>
</evidence>
<accession>A0A4R1HHU0</accession>
<dbReference type="Proteomes" id="UP000295560">
    <property type="component" value="Unassembled WGS sequence"/>
</dbReference>
<dbReference type="PROSITE" id="PS00065">
    <property type="entry name" value="D_2_HYDROXYACID_DH_1"/>
    <property type="match status" value="1"/>
</dbReference>
<dbReference type="SUPFAM" id="SSF51735">
    <property type="entry name" value="NAD(P)-binding Rossmann-fold domains"/>
    <property type="match status" value="1"/>
</dbReference>
<dbReference type="InterPro" id="IPR029752">
    <property type="entry name" value="D-isomer_DH_CS1"/>
</dbReference>
<dbReference type="Pfam" id="PF00389">
    <property type="entry name" value="2-Hacid_dh"/>
    <property type="match status" value="1"/>
</dbReference>
<evidence type="ECO:0000256" key="4">
    <source>
        <dbReference type="RuleBase" id="RU003719"/>
    </source>
</evidence>
<dbReference type="GO" id="GO:0051287">
    <property type="term" value="F:NAD binding"/>
    <property type="evidence" value="ECO:0007669"/>
    <property type="project" value="InterPro"/>
</dbReference>
<evidence type="ECO:0000313" key="7">
    <source>
        <dbReference type="EMBL" id="TCK21328.1"/>
    </source>
</evidence>
<protein>
    <submittedName>
        <fullName evidence="7">Lactate dehydrogenase-like 2-hydroxyacid dehydrogenase</fullName>
    </submittedName>
</protein>
<evidence type="ECO:0000259" key="5">
    <source>
        <dbReference type="Pfam" id="PF00389"/>
    </source>
</evidence>
<dbReference type="PROSITE" id="PS00671">
    <property type="entry name" value="D_2_HYDROXYACID_DH_3"/>
    <property type="match status" value="1"/>
</dbReference>
<organism evidence="7 8">
    <name type="scientific">Pseudonocardia endophytica</name>
    <dbReference type="NCBI Taxonomy" id="401976"/>
    <lineage>
        <taxon>Bacteria</taxon>
        <taxon>Bacillati</taxon>
        <taxon>Actinomycetota</taxon>
        <taxon>Actinomycetes</taxon>
        <taxon>Pseudonocardiales</taxon>
        <taxon>Pseudonocardiaceae</taxon>
        <taxon>Pseudonocardia</taxon>
    </lineage>
</organism>
<evidence type="ECO:0000256" key="1">
    <source>
        <dbReference type="ARBA" id="ARBA00005854"/>
    </source>
</evidence>
<dbReference type="AlphaFoldDB" id="A0A4R1HHU0"/>
<keyword evidence="2 4" id="KW-0560">Oxidoreductase</keyword>
<dbReference type="InterPro" id="IPR006140">
    <property type="entry name" value="D-isomer_DH_NAD-bd"/>
</dbReference>
<evidence type="ECO:0000259" key="6">
    <source>
        <dbReference type="Pfam" id="PF02826"/>
    </source>
</evidence>
<dbReference type="SUPFAM" id="SSF52283">
    <property type="entry name" value="Formate/glycerate dehydrogenase catalytic domain-like"/>
    <property type="match status" value="1"/>
</dbReference>